<keyword evidence="9" id="KW-0133">Cell shape</keyword>
<keyword evidence="7" id="KW-0732">Signal</keyword>
<dbReference type="AlphaFoldDB" id="A0A7X3MH44"/>
<reference evidence="17 18" key="1">
    <citation type="submission" date="2019-12" db="EMBL/GenBank/DDBJ databases">
        <title>Sporaefaciens musculi gen. nov., sp. nov., a novel bacterium isolated from the caecum of an obese mouse.</title>
        <authorList>
            <person name="Rasmussen T.S."/>
            <person name="Streidl T."/>
            <person name="Hitch T.C.A."/>
            <person name="Wortmann E."/>
            <person name="Deptula P."/>
            <person name="Hansen M."/>
            <person name="Nielsen D.S."/>
            <person name="Clavel T."/>
            <person name="Vogensen F.K."/>
        </authorList>
    </citation>
    <scope>NUCLEOTIDE SEQUENCE [LARGE SCALE GENOMIC DNA]</scope>
    <source>
        <strain evidence="17 18">WCA-9-b2</strain>
    </source>
</reference>
<comment type="catalytic activity">
    <reaction evidence="12">
        <text>Preferential cleavage: (Ac)2-L-Lys-D-Ala-|-D-Ala. Also transpeptidation of peptidyl-alanyl moieties that are N-acyl substituents of D-alanine.</text>
        <dbReference type="EC" id="3.4.16.4"/>
    </reaction>
</comment>
<evidence type="ECO:0000256" key="10">
    <source>
        <dbReference type="ARBA" id="ARBA00022984"/>
    </source>
</evidence>
<dbReference type="Gene3D" id="2.60.410.10">
    <property type="entry name" value="D-Ala-D-Ala carboxypeptidase, C-terminal domain"/>
    <property type="match status" value="1"/>
</dbReference>
<keyword evidence="5 17" id="KW-0121">Carboxypeptidase</keyword>
<dbReference type="UniPathway" id="UPA00219"/>
<dbReference type="EC" id="3.4.16.4" evidence="4"/>
<evidence type="ECO:0000256" key="7">
    <source>
        <dbReference type="ARBA" id="ARBA00022729"/>
    </source>
</evidence>
<dbReference type="PANTHER" id="PTHR21581">
    <property type="entry name" value="D-ALANYL-D-ALANINE CARBOXYPEPTIDASE"/>
    <property type="match status" value="1"/>
</dbReference>
<organism evidence="17 18">
    <name type="scientific">Sporofaciens musculi</name>
    <dbReference type="NCBI Taxonomy" id="2681861"/>
    <lineage>
        <taxon>Bacteria</taxon>
        <taxon>Bacillati</taxon>
        <taxon>Bacillota</taxon>
        <taxon>Clostridia</taxon>
        <taxon>Lachnospirales</taxon>
        <taxon>Lachnospiraceae</taxon>
        <taxon>Sporofaciens</taxon>
    </lineage>
</organism>
<evidence type="ECO:0000256" key="5">
    <source>
        <dbReference type="ARBA" id="ARBA00022645"/>
    </source>
</evidence>
<dbReference type="GO" id="GO:0008360">
    <property type="term" value="P:regulation of cell shape"/>
    <property type="evidence" value="ECO:0007669"/>
    <property type="project" value="UniProtKB-KW"/>
</dbReference>
<feature type="binding site" evidence="14">
    <location>
        <position position="239"/>
    </location>
    <ligand>
        <name>substrate</name>
    </ligand>
</feature>
<dbReference type="InterPro" id="IPR012907">
    <property type="entry name" value="Peptidase_S11_C"/>
</dbReference>
<dbReference type="InterPro" id="IPR012338">
    <property type="entry name" value="Beta-lactam/transpept-like"/>
</dbReference>
<dbReference type="InterPro" id="IPR018044">
    <property type="entry name" value="Peptidase_S11"/>
</dbReference>
<feature type="active site" description="Proton acceptor" evidence="13">
    <location>
        <position position="72"/>
    </location>
</feature>
<dbReference type="Pfam" id="PF07943">
    <property type="entry name" value="PBP5_C"/>
    <property type="match status" value="1"/>
</dbReference>
<comment type="pathway">
    <text evidence="2">Cell wall biogenesis; peptidoglycan biosynthesis.</text>
</comment>
<dbReference type="PANTHER" id="PTHR21581:SF33">
    <property type="entry name" value="D-ALANYL-D-ALANINE CARBOXYPEPTIDASE DACB"/>
    <property type="match status" value="1"/>
</dbReference>
<keyword evidence="18" id="KW-1185">Reference proteome</keyword>
<evidence type="ECO:0000256" key="11">
    <source>
        <dbReference type="ARBA" id="ARBA00023316"/>
    </source>
</evidence>
<evidence type="ECO:0000256" key="3">
    <source>
        <dbReference type="ARBA" id="ARBA00007164"/>
    </source>
</evidence>
<comment type="similarity">
    <text evidence="3 15">Belongs to the peptidase S11 family.</text>
</comment>
<dbReference type="Gene3D" id="3.40.710.10">
    <property type="entry name" value="DD-peptidase/beta-lactamase superfamily"/>
    <property type="match status" value="1"/>
</dbReference>
<evidence type="ECO:0000256" key="6">
    <source>
        <dbReference type="ARBA" id="ARBA00022670"/>
    </source>
</evidence>
<evidence type="ECO:0000256" key="15">
    <source>
        <dbReference type="RuleBase" id="RU004016"/>
    </source>
</evidence>
<evidence type="ECO:0000256" key="1">
    <source>
        <dbReference type="ARBA" id="ARBA00003217"/>
    </source>
</evidence>
<sequence length="405" mass="45682">MVWRMKKKMIVWSLVICLLLSGYGNILVGAEERAKAPTELYARSAVLMDADSGRVLFGKEENELRPMASTTKIMTCILALENQEEGQVVTASAYAAGRPKVKLGVKDQEQFYLKDLLYSLMLESHNDSAVVIAEGISGTVEEFAKLMNQKAEELGCHDTHFVTPNGLDDSDEDGIHSTTARDLATIMRYCIMQSPKREEFLEITRTKNYQFSDVEGSRRFSCVNHNAFLDMMEGALTGKTGFTSDAGYCYVGALERDGRTFIVALLACGWPNNKSYKWKDTRKLMEYGIANYQYRDVWEDVALPEVKVKNGVEEKMPYETELLVPVQVEGKDEISLLLRADEGVQVKTELKDSLRAPVHEGDVVGSVRYFLEGEEIASYQVVTKKDVRERDMNWALLWITKLALL</sequence>
<dbReference type="SUPFAM" id="SSF69189">
    <property type="entry name" value="Penicillin-binding protein associated domain"/>
    <property type="match status" value="1"/>
</dbReference>
<feature type="active site" evidence="13">
    <location>
        <position position="124"/>
    </location>
</feature>
<protein>
    <recommendedName>
        <fullName evidence="4">serine-type D-Ala-D-Ala carboxypeptidase</fullName>
        <ecNumber evidence="4">3.4.16.4</ecNumber>
    </recommendedName>
</protein>
<keyword evidence="10" id="KW-0573">Peptidoglycan synthesis</keyword>
<evidence type="ECO:0000256" key="2">
    <source>
        <dbReference type="ARBA" id="ARBA00004752"/>
    </source>
</evidence>
<keyword evidence="8" id="KW-0378">Hydrolase</keyword>
<evidence type="ECO:0000256" key="8">
    <source>
        <dbReference type="ARBA" id="ARBA00022801"/>
    </source>
</evidence>
<dbReference type="InterPro" id="IPR001967">
    <property type="entry name" value="Peptidase_S11_N"/>
</dbReference>
<keyword evidence="6" id="KW-0645">Protease</keyword>
<dbReference type="InterPro" id="IPR037167">
    <property type="entry name" value="Peptidase_S11_C_sf"/>
</dbReference>
<dbReference type="GO" id="GO:0009002">
    <property type="term" value="F:serine-type D-Ala-D-Ala carboxypeptidase activity"/>
    <property type="evidence" value="ECO:0007669"/>
    <property type="project" value="UniProtKB-EC"/>
</dbReference>
<dbReference type="Pfam" id="PF00768">
    <property type="entry name" value="Peptidase_S11"/>
    <property type="match status" value="1"/>
</dbReference>
<dbReference type="Proteomes" id="UP000460412">
    <property type="component" value="Unassembled WGS sequence"/>
</dbReference>
<evidence type="ECO:0000313" key="17">
    <source>
        <dbReference type="EMBL" id="MXP76335.1"/>
    </source>
</evidence>
<feature type="active site" description="Acyl-ester intermediate" evidence="13">
    <location>
        <position position="69"/>
    </location>
</feature>
<keyword evidence="11" id="KW-0961">Cell wall biogenesis/degradation</keyword>
<proteinExistence type="inferred from homology"/>
<dbReference type="PRINTS" id="PR00725">
    <property type="entry name" value="DADACBPTASE1"/>
</dbReference>
<evidence type="ECO:0000313" key="18">
    <source>
        <dbReference type="Proteomes" id="UP000460412"/>
    </source>
</evidence>
<evidence type="ECO:0000259" key="16">
    <source>
        <dbReference type="SMART" id="SM00936"/>
    </source>
</evidence>
<dbReference type="GO" id="GO:0071555">
    <property type="term" value="P:cell wall organization"/>
    <property type="evidence" value="ECO:0007669"/>
    <property type="project" value="UniProtKB-KW"/>
</dbReference>
<evidence type="ECO:0000256" key="9">
    <source>
        <dbReference type="ARBA" id="ARBA00022960"/>
    </source>
</evidence>
<dbReference type="InterPro" id="IPR015956">
    <property type="entry name" value="Peniciliin-bd_prot_C_sf"/>
</dbReference>
<evidence type="ECO:0000256" key="13">
    <source>
        <dbReference type="PIRSR" id="PIRSR618044-1"/>
    </source>
</evidence>
<comment type="function">
    <text evidence="1">Removes C-terminal D-alanyl residues from sugar-peptide cell wall precursors.</text>
</comment>
<evidence type="ECO:0000256" key="12">
    <source>
        <dbReference type="ARBA" id="ARBA00034000"/>
    </source>
</evidence>
<dbReference type="GO" id="GO:0009252">
    <property type="term" value="P:peptidoglycan biosynthetic process"/>
    <property type="evidence" value="ECO:0007669"/>
    <property type="project" value="UniProtKB-UniPathway"/>
</dbReference>
<comment type="caution">
    <text evidence="17">The sequence shown here is derived from an EMBL/GenBank/DDBJ whole genome shotgun (WGS) entry which is preliminary data.</text>
</comment>
<dbReference type="SMART" id="SM00936">
    <property type="entry name" value="PBP5_C"/>
    <property type="match status" value="1"/>
</dbReference>
<dbReference type="SUPFAM" id="SSF56601">
    <property type="entry name" value="beta-lactamase/transpeptidase-like"/>
    <property type="match status" value="1"/>
</dbReference>
<dbReference type="EMBL" id="WUQX01000001">
    <property type="protein sequence ID" value="MXP76335.1"/>
    <property type="molecule type" value="Genomic_DNA"/>
</dbReference>
<dbReference type="GO" id="GO:0006508">
    <property type="term" value="P:proteolysis"/>
    <property type="evidence" value="ECO:0007669"/>
    <property type="project" value="UniProtKB-KW"/>
</dbReference>
<gene>
    <name evidence="17" type="ORF">GN277_13310</name>
</gene>
<name>A0A7X3MH44_9FIRM</name>
<accession>A0A7X3MH44</accession>
<evidence type="ECO:0000256" key="14">
    <source>
        <dbReference type="PIRSR" id="PIRSR618044-2"/>
    </source>
</evidence>
<feature type="domain" description="Peptidase S11 D-Ala-D-Ala carboxypeptidase A C-terminal" evidence="16">
    <location>
        <begin position="298"/>
        <end position="389"/>
    </location>
</feature>
<evidence type="ECO:0000256" key="4">
    <source>
        <dbReference type="ARBA" id="ARBA00012448"/>
    </source>
</evidence>